<keyword evidence="1" id="KW-0175">Coiled coil</keyword>
<comment type="caution">
    <text evidence="2">The sequence shown here is derived from an EMBL/GenBank/DDBJ whole genome shotgun (WGS) entry which is preliminary data.</text>
</comment>
<dbReference type="EMBL" id="AMFJ01000130">
    <property type="protein sequence ID" value="EKE29662.1"/>
    <property type="molecule type" value="Genomic_DNA"/>
</dbReference>
<evidence type="ECO:0000256" key="1">
    <source>
        <dbReference type="SAM" id="Coils"/>
    </source>
</evidence>
<dbReference type="AlphaFoldDB" id="K2G5Z6"/>
<feature type="coiled-coil region" evidence="1">
    <location>
        <begin position="43"/>
        <end position="70"/>
    </location>
</feature>
<gene>
    <name evidence="2" type="ORF">ACD_2C00130G0013</name>
</gene>
<organism evidence="2">
    <name type="scientific">uncultured bacterium</name>
    <name type="common">gcode 4</name>
    <dbReference type="NCBI Taxonomy" id="1234023"/>
    <lineage>
        <taxon>Bacteria</taxon>
        <taxon>environmental samples</taxon>
    </lineage>
</organism>
<accession>K2G5Z6</accession>
<proteinExistence type="predicted"/>
<reference evidence="2" key="1">
    <citation type="journal article" date="2012" name="Science">
        <title>Fermentation, hydrogen, and sulfur metabolism in multiple uncultivated bacterial phyla.</title>
        <authorList>
            <person name="Wrighton K.C."/>
            <person name="Thomas B.C."/>
            <person name="Sharon I."/>
            <person name="Miller C.S."/>
            <person name="Castelle C.J."/>
            <person name="VerBerkmoes N.C."/>
            <person name="Wilkins M.J."/>
            <person name="Hettich R.L."/>
            <person name="Lipton M.S."/>
            <person name="Williams K.H."/>
            <person name="Long P.E."/>
            <person name="Banfield J.F."/>
        </authorList>
    </citation>
    <scope>NUCLEOTIDE SEQUENCE [LARGE SCALE GENOMIC DNA]</scope>
</reference>
<sequence length="109" mass="12928">MKEKVKELLIQKQDSNSVARNMLEYIEYFTEQEISDIYILISDKELEQRKEILLRNLSEYENTIEEIVKIGLKFERLKTIMMYEAVKKQSKESLANLKSSLNLTPHTNN</sequence>
<name>K2G5Z6_9BACT</name>
<protein>
    <submittedName>
        <fullName evidence="2">Uncharacterized protein</fullName>
    </submittedName>
</protein>
<evidence type="ECO:0000313" key="2">
    <source>
        <dbReference type="EMBL" id="EKE29662.1"/>
    </source>
</evidence>